<keyword evidence="2" id="KW-1185">Reference proteome</keyword>
<proteinExistence type="predicted"/>
<reference evidence="1" key="1">
    <citation type="journal article" date="2020" name="Stud. Mycol.">
        <title>101 Dothideomycetes genomes: a test case for predicting lifestyles and emergence of pathogens.</title>
        <authorList>
            <person name="Haridas S."/>
            <person name="Albert R."/>
            <person name="Binder M."/>
            <person name="Bloem J."/>
            <person name="Labutti K."/>
            <person name="Salamov A."/>
            <person name="Andreopoulos B."/>
            <person name="Baker S."/>
            <person name="Barry K."/>
            <person name="Bills G."/>
            <person name="Bluhm B."/>
            <person name="Cannon C."/>
            <person name="Castanera R."/>
            <person name="Culley D."/>
            <person name="Daum C."/>
            <person name="Ezra D."/>
            <person name="Gonzalez J."/>
            <person name="Henrissat B."/>
            <person name="Kuo A."/>
            <person name="Liang C."/>
            <person name="Lipzen A."/>
            <person name="Lutzoni F."/>
            <person name="Magnuson J."/>
            <person name="Mondo S."/>
            <person name="Nolan M."/>
            <person name="Ohm R."/>
            <person name="Pangilinan J."/>
            <person name="Park H.-J."/>
            <person name="Ramirez L."/>
            <person name="Alfaro M."/>
            <person name="Sun H."/>
            <person name="Tritt A."/>
            <person name="Yoshinaga Y."/>
            <person name="Zwiers L.-H."/>
            <person name="Turgeon B."/>
            <person name="Goodwin S."/>
            <person name="Spatafora J."/>
            <person name="Crous P."/>
            <person name="Grigoriev I."/>
        </authorList>
    </citation>
    <scope>NUCLEOTIDE SEQUENCE</scope>
    <source>
        <strain evidence="1">ATCC 36951</strain>
    </source>
</reference>
<dbReference type="Proteomes" id="UP000799537">
    <property type="component" value="Unassembled WGS sequence"/>
</dbReference>
<name>A0A6A6CC34_ZASCE</name>
<protein>
    <submittedName>
        <fullName evidence="1">Uncharacterized protein</fullName>
    </submittedName>
</protein>
<organism evidence="1 2">
    <name type="scientific">Zasmidium cellare ATCC 36951</name>
    <dbReference type="NCBI Taxonomy" id="1080233"/>
    <lineage>
        <taxon>Eukaryota</taxon>
        <taxon>Fungi</taxon>
        <taxon>Dikarya</taxon>
        <taxon>Ascomycota</taxon>
        <taxon>Pezizomycotina</taxon>
        <taxon>Dothideomycetes</taxon>
        <taxon>Dothideomycetidae</taxon>
        <taxon>Mycosphaerellales</taxon>
        <taxon>Mycosphaerellaceae</taxon>
        <taxon>Zasmidium</taxon>
    </lineage>
</organism>
<dbReference type="RefSeq" id="XP_033664361.1">
    <property type="nucleotide sequence ID" value="XM_033807948.1"/>
</dbReference>
<dbReference type="OrthoDB" id="3639189at2759"/>
<dbReference type="EMBL" id="ML993608">
    <property type="protein sequence ID" value="KAF2163472.1"/>
    <property type="molecule type" value="Genomic_DNA"/>
</dbReference>
<gene>
    <name evidence="1" type="ORF">M409DRAFT_26084</name>
</gene>
<evidence type="ECO:0000313" key="1">
    <source>
        <dbReference type="EMBL" id="KAF2163472.1"/>
    </source>
</evidence>
<dbReference type="AlphaFoldDB" id="A0A6A6CC34"/>
<sequence>MPSLSSLFSNGPSANNPPCLSFHGPDKQGHIRAINSNNQEVAHFIASKTSLTRALGSNHQQICTFNRSHLASCTTIHIHGQQVKVKQTWESMQYGKDVETPTGRLTWRAGNGGYEELRDGSKTLLARGKLPGTFGSRPALLEVFVDGDEVLLDLILASWVCTI</sequence>
<accession>A0A6A6CC34</accession>
<dbReference type="GeneID" id="54561220"/>
<evidence type="ECO:0000313" key="2">
    <source>
        <dbReference type="Proteomes" id="UP000799537"/>
    </source>
</evidence>